<proteinExistence type="predicted"/>
<gene>
    <name evidence="1" type="ORF">BIN_B_01610</name>
</gene>
<accession>A0A653EG91</accession>
<dbReference type="AlphaFoldDB" id="A0A653EG91"/>
<sequence length="129" mass="13970">MAVNGGRVDRAAIAADLGRARVECHRLLACSTSCSATWLSNACCNLVRLFGRLPDRASQAYARVLNATTKPFHLVNYYGSCAAALVYNRRRMGAKLDRVVLALRHELGANTSTSMPANLPSTPDFRSVS</sequence>
<organism evidence="1">
    <name type="scientific">Mycobacterium riyadhense</name>
    <dbReference type="NCBI Taxonomy" id="486698"/>
    <lineage>
        <taxon>Bacteria</taxon>
        <taxon>Bacillati</taxon>
        <taxon>Actinomycetota</taxon>
        <taxon>Actinomycetes</taxon>
        <taxon>Mycobacteriales</taxon>
        <taxon>Mycobacteriaceae</taxon>
        <taxon>Mycobacterium</taxon>
    </lineage>
</organism>
<dbReference type="EMBL" id="LR589074">
    <property type="protein sequence ID" value="VTO96543.1"/>
    <property type="molecule type" value="Genomic_DNA"/>
</dbReference>
<protein>
    <submittedName>
        <fullName evidence="1">Uncharacterized protein</fullName>
    </submittedName>
</protein>
<dbReference type="GeneID" id="93496105"/>
<evidence type="ECO:0000313" key="1">
    <source>
        <dbReference type="EMBL" id="VTO96543.1"/>
    </source>
</evidence>
<reference evidence="1" key="1">
    <citation type="submission" date="2019-05" db="EMBL/GenBank/DDBJ databases">
        <authorList>
            <person name="Naeem R."/>
            <person name="Antony C."/>
            <person name="Guan Q."/>
        </authorList>
    </citation>
    <scope>NUCLEOTIDE SEQUENCE</scope>
    <source>
        <strain evidence="1">2</strain>
    </source>
</reference>
<dbReference type="RefSeq" id="WP_372510582.1">
    <property type="nucleotide sequence ID" value="NZ_CAJMWJ010000001.1"/>
</dbReference>
<name>A0A653EG91_9MYCO</name>